<feature type="compositionally biased region" description="Low complexity" evidence="1">
    <location>
        <begin position="506"/>
        <end position="544"/>
    </location>
</feature>
<feature type="compositionally biased region" description="Low complexity" evidence="1">
    <location>
        <begin position="330"/>
        <end position="353"/>
    </location>
</feature>
<dbReference type="Pfam" id="PF14438">
    <property type="entry name" value="SM-ATX"/>
    <property type="match status" value="1"/>
</dbReference>
<protein>
    <submittedName>
        <fullName evidence="3">LsmAD domain-containing protein</fullName>
    </submittedName>
</protein>
<dbReference type="GO" id="GO:0010494">
    <property type="term" value="C:cytoplasmic stress granule"/>
    <property type="evidence" value="ECO:0007669"/>
    <property type="project" value="TreeGrafter"/>
</dbReference>
<feature type="compositionally biased region" description="Basic and acidic residues" evidence="1">
    <location>
        <begin position="481"/>
        <end position="492"/>
    </location>
</feature>
<dbReference type="GO" id="GO:0034063">
    <property type="term" value="P:stress granule assembly"/>
    <property type="evidence" value="ECO:0007669"/>
    <property type="project" value="TreeGrafter"/>
</dbReference>
<proteinExistence type="predicted"/>
<dbReference type="SMART" id="SM01272">
    <property type="entry name" value="LsmAD"/>
    <property type="match status" value="1"/>
</dbReference>
<feature type="region of interest" description="Disordered" evidence="1">
    <location>
        <begin position="473"/>
        <end position="591"/>
    </location>
</feature>
<feature type="compositionally biased region" description="Basic and acidic residues" evidence="1">
    <location>
        <begin position="557"/>
        <end position="574"/>
    </location>
</feature>
<organism evidence="3 4">
    <name type="scientific">Blyttiomyces helicus</name>
    <dbReference type="NCBI Taxonomy" id="388810"/>
    <lineage>
        <taxon>Eukaryota</taxon>
        <taxon>Fungi</taxon>
        <taxon>Fungi incertae sedis</taxon>
        <taxon>Chytridiomycota</taxon>
        <taxon>Chytridiomycota incertae sedis</taxon>
        <taxon>Chytridiomycetes</taxon>
        <taxon>Chytridiomycetes incertae sedis</taxon>
        <taxon>Blyttiomyces</taxon>
    </lineage>
</organism>
<dbReference type="InterPro" id="IPR025852">
    <property type="entry name" value="SM_dom_ATX"/>
</dbReference>
<dbReference type="GO" id="GO:0003729">
    <property type="term" value="F:mRNA binding"/>
    <property type="evidence" value="ECO:0007669"/>
    <property type="project" value="TreeGrafter"/>
</dbReference>
<feature type="region of interest" description="Disordered" evidence="1">
    <location>
        <begin position="268"/>
        <end position="392"/>
    </location>
</feature>
<feature type="compositionally biased region" description="Low complexity" evidence="1">
    <location>
        <begin position="575"/>
        <end position="591"/>
    </location>
</feature>
<evidence type="ECO:0000313" key="3">
    <source>
        <dbReference type="EMBL" id="RKO85287.1"/>
    </source>
</evidence>
<dbReference type="AlphaFoldDB" id="A0A4V1IQ46"/>
<dbReference type="Proteomes" id="UP000269721">
    <property type="component" value="Unassembled WGS sequence"/>
</dbReference>
<feature type="domain" description="LsmAD" evidence="2">
    <location>
        <begin position="207"/>
        <end position="291"/>
    </location>
</feature>
<dbReference type="OrthoDB" id="2275718at2759"/>
<dbReference type="InterPro" id="IPR045117">
    <property type="entry name" value="ATXN2-like"/>
</dbReference>
<feature type="region of interest" description="Disordered" evidence="1">
    <location>
        <begin position="1"/>
        <end position="38"/>
    </location>
</feature>
<dbReference type="EMBL" id="KZ999228">
    <property type="protein sequence ID" value="RKO85287.1"/>
    <property type="molecule type" value="Genomic_DNA"/>
</dbReference>
<keyword evidence="4" id="KW-1185">Reference proteome</keyword>
<dbReference type="PANTHER" id="PTHR12854">
    <property type="entry name" value="ATAXIN 2-RELATED"/>
    <property type="match status" value="1"/>
</dbReference>
<evidence type="ECO:0000313" key="4">
    <source>
        <dbReference type="Proteomes" id="UP000269721"/>
    </source>
</evidence>
<dbReference type="PANTHER" id="PTHR12854:SF7">
    <property type="entry name" value="ATAXIN-2 HOMOLOG"/>
    <property type="match status" value="1"/>
</dbReference>
<evidence type="ECO:0000259" key="2">
    <source>
        <dbReference type="SMART" id="SM01272"/>
    </source>
</evidence>
<feature type="compositionally biased region" description="Basic and acidic residues" evidence="1">
    <location>
        <begin position="375"/>
        <end position="390"/>
    </location>
</feature>
<sequence>MVAVSCRGGKGKWGNAPNSGPHSHPNYGGPHGYQPRERIDPHENAASVAALADTLNGAQHKRTLFVLMQLVGLYVRLSTRSGNVYEGIFSTVNTDGDMSICLKMARITKTSNGKFLNGKVHDSIIVLGKDLGCCTAVDVESMVDDKPIERDVFQTDTAISGHNGNVRPRLLQKWSPTENEELGSVGLEDETHGAEKWDQFAANEKLFGVTTDFDEGIYTTAIDRSDPDFKKREAHAARVANEIERVSDGVFARLGDGRSAAHNVHVAEERGQRVDDSGLDEEDKYASFRPDSPYSSVIRQPGKYVPPAARRPSIPPKSSPSAHQQGEGMPAGATPAVATSAAAPARGAAAASPAPSPIPAFPESRGKGPAPIPLKDQKAGDSKDLKKESVSVKPGSSAAVLAKLAEKKGQQNGDLSFGPKPSREAGEVARVFKDFAVTEKKIIIERKQALMRKEKDGIINDFKKFSEHFKLKTPMPSDLQEILHVDKKEEAPAAKTTASKPPPAATPVASSKPKAAPSSVASAAAAAAAGAPTPTPTSAATASPTLPPPVAAAPTRPQDDKLKADARARRRDSDAVSATSNASSAAATTASKSEFKFNLDAAVFTPSGVGSASPNVTLSISVTY</sequence>
<dbReference type="Pfam" id="PF06741">
    <property type="entry name" value="LsmAD"/>
    <property type="match status" value="1"/>
</dbReference>
<dbReference type="InterPro" id="IPR009604">
    <property type="entry name" value="LsmAD_domain"/>
</dbReference>
<accession>A0A4V1IQ46</accession>
<evidence type="ECO:0000256" key="1">
    <source>
        <dbReference type="SAM" id="MobiDB-lite"/>
    </source>
</evidence>
<gene>
    <name evidence="3" type="ORF">BDK51DRAFT_40966</name>
</gene>
<name>A0A4V1IQ46_9FUNG</name>
<reference evidence="4" key="1">
    <citation type="journal article" date="2018" name="Nat. Microbiol.">
        <title>Leveraging single-cell genomics to expand the fungal tree of life.</title>
        <authorList>
            <person name="Ahrendt S.R."/>
            <person name="Quandt C.A."/>
            <person name="Ciobanu D."/>
            <person name="Clum A."/>
            <person name="Salamov A."/>
            <person name="Andreopoulos B."/>
            <person name="Cheng J.F."/>
            <person name="Woyke T."/>
            <person name="Pelin A."/>
            <person name="Henrissat B."/>
            <person name="Reynolds N.K."/>
            <person name="Benny G.L."/>
            <person name="Smith M.E."/>
            <person name="James T.Y."/>
            <person name="Grigoriev I.V."/>
        </authorList>
    </citation>
    <scope>NUCLEOTIDE SEQUENCE [LARGE SCALE GENOMIC DNA]</scope>
</reference>